<organism evidence="2 3">
    <name type="scientific">Brassica napus</name>
    <name type="common">Rape</name>
    <dbReference type="NCBI Taxonomy" id="3708"/>
    <lineage>
        <taxon>Eukaryota</taxon>
        <taxon>Viridiplantae</taxon>
        <taxon>Streptophyta</taxon>
        <taxon>Embryophyta</taxon>
        <taxon>Tracheophyta</taxon>
        <taxon>Spermatophyta</taxon>
        <taxon>Magnoliopsida</taxon>
        <taxon>eudicotyledons</taxon>
        <taxon>Gunneridae</taxon>
        <taxon>Pentapetalae</taxon>
        <taxon>rosids</taxon>
        <taxon>malvids</taxon>
        <taxon>Brassicales</taxon>
        <taxon>Brassicaceae</taxon>
        <taxon>Brassiceae</taxon>
        <taxon>Brassica</taxon>
    </lineage>
</organism>
<evidence type="ECO:0000313" key="2">
    <source>
        <dbReference type="EMBL" id="KAH0862866.1"/>
    </source>
</evidence>
<accession>A0ABQ7Y3Y4</accession>
<feature type="signal peptide" evidence="1">
    <location>
        <begin position="1"/>
        <end position="26"/>
    </location>
</feature>
<feature type="chain" id="PRO_5045122727" evidence="1">
    <location>
        <begin position="27"/>
        <end position="86"/>
    </location>
</feature>
<dbReference type="Proteomes" id="UP000824890">
    <property type="component" value="Unassembled WGS sequence"/>
</dbReference>
<sequence length="86" mass="9558">IRSLTLLVVSFLLSSLFPLFFGIVAASNSNGGGGEDYSINFDKMGKMFNIKINNNLQKSYEEPEKHYIYIQTITTDVAINTSSSSR</sequence>
<evidence type="ECO:0000313" key="3">
    <source>
        <dbReference type="Proteomes" id="UP000824890"/>
    </source>
</evidence>
<dbReference type="EMBL" id="JAGKQM010000018">
    <property type="protein sequence ID" value="KAH0862866.1"/>
    <property type="molecule type" value="Genomic_DNA"/>
</dbReference>
<gene>
    <name evidence="2" type="ORF">HID58_080077</name>
</gene>
<keyword evidence="3" id="KW-1185">Reference proteome</keyword>
<keyword evidence="1" id="KW-0732">Signal</keyword>
<evidence type="ECO:0000256" key="1">
    <source>
        <dbReference type="SAM" id="SignalP"/>
    </source>
</evidence>
<feature type="non-terminal residue" evidence="2">
    <location>
        <position position="1"/>
    </location>
</feature>
<comment type="caution">
    <text evidence="2">The sequence shown here is derived from an EMBL/GenBank/DDBJ whole genome shotgun (WGS) entry which is preliminary data.</text>
</comment>
<name>A0ABQ7Y3Y4_BRANA</name>
<proteinExistence type="predicted"/>
<reference evidence="2 3" key="1">
    <citation type="submission" date="2021-05" db="EMBL/GenBank/DDBJ databases">
        <title>Genome Assembly of Synthetic Allotetraploid Brassica napus Reveals Homoeologous Exchanges between Subgenomes.</title>
        <authorList>
            <person name="Davis J.T."/>
        </authorList>
    </citation>
    <scope>NUCLEOTIDE SEQUENCE [LARGE SCALE GENOMIC DNA]</scope>
    <source>
        <strain evidence="3">cv. Da-Ae</strain>
        <tissue evidence="2">Seedling</tissue>
    </source>
</reference>
<protein>
    <submittedName>
        <fullName evidence="2">Uncharacterized protein</fullName>
    </submittedName>
</protein>